<organism evidence="3 4">
    <name type="scientific">Craurococcus roseus</name>
    <dbReference type="NCBI Taxonomy" id="77585"/>
    <lineage>
        <taxon>Bacteria</taxon>
        <taxon>Pseudomonadati</taxon>
        <taxon>Pseudomonadota</taxon>
        <taxon>Alphaproteobacteria</taxon>
        <taxon>Acetobacterales</taxon>
        <taxon>Acetobacteraceae</taxon>
        <taxon>Craurococcus</taxon>
    </lineage>
</organism>
<name>A0ABP3Q2J8_9PROT</name>
<sequence length="92" mass="9534">MQRKPLFLIIPVIAVIAALVLFFQRDNTGQPEATTGASRSQSATGSGAQMPPSSSLNPTPSGTPSPTDPNSTPSSATQRSPSGEAARPTERR</sequence>
<keyword evidence="4" id="KW-1185">Reference proteome</keyword>
<evidence type="ECO:0000256" key="2">
    <source>
        <dbReference type="SAM" id="Phobius"/>
    </source>
</evidence>
<dbReference type="Proteomes" id="UP001501588">
    <property type="component" value="Unassembled WGS sequence"/>
</dbReference>
<reference evidence="4" key="1">
    <citation type="journal article" date="2019" name="Int. J. Syst. Evol. Microbiol.">
        <title>The Global Catalogue of Microorganisms (GCM) 10K type strain sequencing project: providing services to taxonomists for standard genome sequencing and annotation.</title>
        <authorList>
            <consortium name="The Broad Institute Genomics Platform"/>
            <consortium name="The Broad Institute Genome Sequencing Center for Infectious Disease"/>
            <person name="Wu L."/>
            <person name="Ma J."/>
        </authorList>
    </citation>
    <scope>NUCLEOTIDE SEQUENCE [LARGE SCALE GENOMIC DNA]</scope>
    <source>
        <strain evidence="4">JCM 9933</strain>
    </source>
</reference>
<feature type="compositionally biased region" description="Low complexity" evidence="1">
    <location>
        <begin position="51"/>
        <end position="60"/>
    </location>
</feature>
<feature type="transmembrane region" description="Helical" evidence="2">
    <location>
        <begin position="6"/>
        <end position="23"/>
    </location>
</feature>
<accession>A0ABP3Q2J8</accession>
<comment type="caution">
    <text evidence="3">The sequence shown here is derived from an EMBL/GenBank/DDBJ whole genome shotgun (WGS) entry which is preliminary data.</text>
</comment>
<keyword evidence="2" id="KW-1133">Transmembrane helix</keyword>
<proteinExistence type="predicted"/>
<keyword evidence="2" id="KW-0472">Membrane</keyword>
<evidence type="ECO:0000313" key="4">
    <source>
        <dbReference type="Proteomes" id="UP001501588"/>
    </source>
</evidence>
<evidence type="ECO:0000256" key="1">
    <source>
        <dbReference type="SAM" id="MobiDB-lite"/>
    </source>
</evidence>
<keyword evidence="2" id="KW-0812">Transmembrane</keyword>
<dbReference type="RefSeq" id="WP_343894691.1">
    <property type="nucleotide sequence ID" value="NZ_BAAAFZ010000015.1"/>
</dbReference>
<feature type="region of interest" description="Disordered" evidence="1">
    <location>
        <begin position="28"/>
        <end position="92"/>
    </location>
</feature>
<protein>
    <submittedName>
        <fullName evidence="3">Uncharacterized protein</fullName>
    </submittedName>
</protein>
<gene>
    <name evidence="3" type="ORF">GCM10009416_16040</name>
</gene>
<dbReference type="EMBL" id="BAAAFZ010000015">
    <property type="protein sequence ID" value="GAA0578272.1"/>
    <property type="molecule type" value="Genomic_DNA"/>
</dbReference>
<evidence type="ECO:0000313" key="3">
    <source>
        <dbReference type="EMBL" id="GAA0578272.1"/>
    </source>
</evidence>
<feature type="compositionally biased region" description="Polar residues" evidence="1">
    <location>
        <begin position="28"/>
        <end position="47"/>
    </location>
</feature>